<comment type="caution">
    <text evidence="2">The sequence shown here is derived from an EMBL/GenBank/DDBJ whole genome shotgun (WGS) entry which is preliminary data.</text>
</comment>
<protein>
    <submittedName>
        <fullName evidence="2">TIGR03915 family putative DNA repair protein</fullName>
    </submittedName>
</protein>
<evidence type="ECO:0000259" key="1">
    <source>
        <dbReference type="Pfam" id="PF13566"/>
    </source>
</evidence>
<dbReference type="Pfam" id="PF13566">
    <property type="entry name" value="DUF4130"/>
    <property type="match status" value="1"/>
</dbReference>
<gene>
    <name evidence="2" type="ORF">OCV47_06095</name>
</gene>
<reference evidence="2 3" key="1">
    <citation type="journal article" date="2021" name="ISME Commun">
        <title>Automated analysis of genomic sequences facilitates high-throughput and comprehensive description of bacteria.</title>
        <authorList>
            <person name="Hitch T.C.A."/>
        </authorList>
    </citation>
    <scope>NUCLEOTIDE SEQUENCE [LARGE SCALE GENOMIC DNA]</scope>
    <source>
        <strain evidence="2 3">Sanger_29</strain>
    </source>
</reference>
<dbReference type="InterPro" id="IPR023875">
    <property type="entry name" value="DNA_repair_put"/>
</dbReference>
<dbReference type="Proteomes" id="UP001652338">
    <property type="component" value="Unassembled WGS sequence"/>
</dbReference>
<accession>A0ABT2SKS9</accession>
<dbReference type="EMBL" id="JAOQKE010000004">
    <property type="protein sequence ID" value="MCU6724926.1"/>
    <property type="molecule type" value="Genomic_DNA"/>
</dbReference>
<dbReference type="RefSeq" id="WP_117447667.1">
    <property type="nucleotide sequence ID" value="NZ_JAOQKE010000004.1"/>
</dbReference>
<dbReference type="InterPro" id="IPR025404">
    <property type="entry name" value="DUF4130"/>
</dbReference>
<keyword evidence="3" id="KW-1185">Reference proteome</keyword>
<feature type="domain" description="DUF4130" evidence="1">
    <location>
        <begin position="86"/>
        <end position="249"/>
    </location>
</feature>
<organism evidence="2 3">
    <name type="scientific">Muricoprocola aceti</name>
    <dbReference type="NCBI Taxonomy" id="2981772"/>
    <lineage>
        <taxon>Bacteria</taxon>
        <taxon>Bacillati</taxon>
        <taxon>Bacillota</taxon>
        <taxon>Clostridia</taxon>
        <taxon>Lachnospirales</taxon>
        <taxon>Lachnospiraceae</taxon>
        <taxon>Muricoprocola</taxon>
    </lineage>
</organism>
<evidence type="ECO:0000313" key="2">
    <source>
        <dbReference type="EMBL" id="MCU6724926.1"/>
    </source>
</evidence>
<dbReference type="NCBIfam" id="TIGR03915">
    <property type="entry name" value="SAM_7_link_chp"/>
    <property type="match status" value="1"/>
</dbReference>
<sequence length="254" mass="30552">MTVFTCSDEWEAMMTCIYRAWESGLGHRNIRLELEPVLQQELFCNYVHIDGEPEKAAKVTASIRKKISWQAWQWVFYAAHSKDRKKLDSIYRFLIYGFHFGKRVTDMMTDPVVMSLFELSRKVGNEAHYFKEIARFTCHRNQVYVCHIEPENDILLMLEEQFTNRMPSEYWVIIDDGRKKALIHPKNENAYYTELSDGEWQLLRETEKVRDLYTDLWKEFFTTVGIRERENPKCQRTMLPLRYRKHMTEFMTDS</sequence>
<proteinExistence type="predicted"/>
<name>A0ABT2SKS9_9FIRM</name>
<evidence type="ECO:0000313" key="3">
    <source>
        <dbReference type="Proteomes" id="UP001652338"/>
    </source>
</evidence>